<name>A0AAV6TYI9_9ARAC</name>
<proteinExistence type="predicted"/>
<protein>
    <submittedName>
        <fullName evidence="1">Uncharacterized protein</fullName>
    </submittedName>
</protein>
<sequence>MTSLLRHTSLSPLRSLVGSHSALDPPSLPNPSLLGSLAPYPVPVVSLYYRCLDASLVRDILLSLATDDLYKTLKEALIARSGESGHQEIRRLLQGEHIGDRRPTELLRVMKHCATAHQVPDKLMLELFLQHLPSHVQMVRTAVTPLTLDKATEIADSDGGVARSVTAKARRLTPDRLRVAKEEFQNMIDLGHMRPSKSNYASPLHMVPKKDSTEWRPVGDFGFLMLKQ</sequence>
<comment type="caution">
    <text evidence="1">The sequence shown here is derived from an EMBL/GenBank/DDBJ whole genome shotgun (WGS) entry which is preliminary data.</text>
</comment>
<dbReference type="InterPro" id="IPR043502">
    <property type="entry name" value="DNA/RNA_pol_sf"/>
</dbReference>
<organism evidence="1 2">
    <name type="scientific">Oedothorax gibbosus</name>
    <dbReference type="NCBI Taxonomy" id="931172"/>
    <lineage>
        <taxon>Eukaryota</taxon>
        <taxon>Metazoa</taxon>
        <taxon>Ecdysozoa</taxon>
        <taxon>Arthropoda</taxon>
        <taxon>Chelicerata</taxon>
        <taxon>Arachnida</taxon>
        <taxon>Araneae</taxon>
        <taxon>Araneomorphae</taxon>
        <taxon>Entelegynae</taxon>
        <taxon>Araneoidea</taxon>
        <taxon>Linyphiidae</taxon>
        <taxon>Erigoninae</taxon>
        <taxon>Oedothorax</taxon>
    </lineage>
</organism>
<dbReference type="PANTHER" id="PTHR33327:SF3">
    <property type="entry name" value="RNA-DIRECTED DNA POLYMERASE"/>
    <property type="match status" value="1"/>
</dbReference>
<dbReference type="GO" id="GO:0071897">
    <property type="term" value="P:DNA biosynthetic process"/>
    <property type="evidence" value="ECO:0007669"/>
    <property type="project" value="UniProtKB-ARBA"/>
</dbReference>
<gene>
    <name evidence="1" type="ORF">JTE90_003454</name>
</gene>
<evidence type="ECO:0000313" key="1">
    <source>
        <dbReference type="EMBL" id="KAG8176826.1"/>
    </source>
</evidence>
<dbReference type="EMBL" id="JAFNEN010000849">
    <property type="protein sequence ID" value="KAG8176826.1"/>
    <property type="molecule type" value="Genomic_DNA"/>
</dbReference>
<evidence type="ECO:0000313" key="2">
    <source>
        <dbReference type="Proteomes" id="UP000827092"/>
    </source>
</evidence>
<accession>A0AAV6TYI9</accession>
<dbReference type="SUPFAM" id="SSF56672">
    <property type="entry name" value="DNA/RNA polymerases"/>
    <property type="match status" value="1"/>
</dbReference>
<reference evidence="1 2" key="1">
    <citation type="journal article" date="2022" name="Nat. Ecol. Evol.">
        <title>A masculinizing supergene underlies an exaggerated male reproductive morph in a spider.</title>
        <authorList>
            <person name="Hendrickx F."/>
            <person name="De Corte Z."/>
            <person name="Sonet G."/>
            <person name="Van Belleghem S.M."/>
            <person name="Kostlbacher S."/>
            <person name="Vangestel C."/>
        </authorList>
    </citation>
    <scope>NUCLEOTIDE SEQUENCE [LARGE SCALE GENOMIC DNA]</scope>
    <source>
        <strain evidence="1">W744_W776</strain>
    </source>
</reference>
<dbReference type="AlphaFoldDB" id="A0AAV6TYI9"/>
<keyword evidence="2" id="KW-1185">Reference proteome</keyword>
<dbReference type="Gene3D" id="3.10.10.10">
    <property type="entry name" value="HIV Type 1 Reverse Transcriptase, subunit A, domain 1"/>
    <property type="match status" value="1"/>
</dbReference>
<dbReference type="Proteomes" id="UP000827092">
    <property type="component" value="Unassembled WGS sequence"/>
</dbReference>
<dbReference type="PANTHER" id="PTHR33327">
    <property type="entry name" value="ENDONUCLEASE"/>
    <property type="match status" value="1"/>
</dbReference>